<dbReference type="GO" id="GO:0036424">
    <property type="term" value="F:L-phosphoserine phosphatase activity"/>
    <property type="evidence" value="ECO:0007669"/>
    <property type="project" value="TreeGrafter"/>
</dbReference>
<dbReference type="AlphaFoldDB" id="A0A367ZTH4"/>
<reference evidence="1 2" key="1">
    <citation type="submission" date="2018-05" db="EMBL/GenBank/DDBJ databases">
        <title>A metagenomic window into the 2 km-deep terrestrial subsurface aquifer revealed taxonomically and functionally diverse microbial community comprising novel uncultured bacterial lineages.</title>
        <authorList>
            <person name="Kadnikov V.V."/>
            <person name="Mardanov A.V."/>
            <person name="Beletsky A.V."/>
            <person name="Banks D."/>
            <person name="Pimenov N.V."/>
            <person name="Frank Y.A."/>
            <person name="Karnachuk O.V."/>
            <person name="Ravin N.V."/>
        </authorList>
    </citation>
    <scope>NUCLEOTIDE SEQUENCE [LARGE SCALE GENOMIC DNA]</scope>
    <source>
        <strain evidence="1">BY5</strain>
    </source>
</reference>
<sequence>MTTYAFFDLDGTLTSQDSFFRFLVEAVGWPRLAIGAVRRLPWLLGYGAGLLSNDPAKRAIFREFFAGWPADRLLQAGRDFSCTVLPGMIRPAGRQRLAWHCAQGHVVAIVSASFEFYLEAWCQAEGVHLIGTRCEIRDGRVTGEFLSPNCHGPEKVVRIRERFDLREDDYIYAYGDSRGDREMLDLADEAFFQPFR</sequence>
<dbReference type="InterPro" id="IPR006385">
    <property type="entry name" value="HAD_hydro_SerB1"/>
</dbReference>
<dbReference type="InterPro" id="IPR023214">
    <property type="entry name" value="HAD_sf"/>
</dbReference>
<dbReference type="NCBIfam" id="TIGR01490">
    <property type="entry name" value="HAD-SF-IB-hyp1"/>
    <property type="match status" value="1"/>
</dbReference>
<dbReference type="InterPro" id="IPR036412">
    <property type="entry name" value="HAD-like_sf"/>
</dbReference>
<gene>
    <name evidence="1" type="ORF">OZSIB_2524</name>
</gene>
<accession>A0A367ZTH4</accession>
<dbReference type="SUPFAM" id="SSF56784">
    <property type="entry name" value="HAD-like"/>
    <property type="match status" value="1"/>
</dbReference>
<protein>
    <submittedName>
        <fullName evidence="1">Phosphoserine phosphatase</fullName>
    </submittedName>
</protein>
<evidence type="ECO:0000313" key="2">
    <source>
        <dbReference type="Proteomes" id="UP000252355"/>
    </source>
</evidence>
<dbReference type="PANTHER" id="PTHR43344">
    <property type="entry name" value="PHOSPHOSERINE PHOSPHATASE"/>
    <property type="match status" value="1"/>
</dbReference>
<dbReference type="Pfam" id="PF12710">
    <property type="entry name" value="HAD"/>
    <property type="match status" value="1"/>
</dbReference>
<dbReference type="GO" id="GO:0006564">
    <property type="term" value="P:L-serine biosynthetic process"/>
    <property type="evidence" value="ECO:0007669"/>
    <property type="project" value="TreeGrafter"/>
</dbReference>
<organism evidence="1 2">
    <name type="scientific">Candidatus Ozemobacter sibiricus</name>
    <dbReference type="NCBI Taxonomy" id="2268124"/>
    <lineage>
        <taxon>Bacteria</taxon>
        <taxon>Candidatus Ozemobacteria</taxon>
        <taxon>Candidatus Ozemobacterales</taxon>
        <taxon>Candidatus Ozemobacteraceae</taxon>
        <taxon>Candidatus Ozemobacter</taxon>
    </lineage>
</organism>
<dbReference type="GO" id="GO:0000287">
    <property type="term" value="F:magnesium ion binding"/>
    <property type="evidence" value="ECO:0007669"/>
    <property type="project" value="TreeGrafter"/>
</dbReference>
<dbReference type="InterPro" id="IPR050582">
    <property type="entry name" value="HAD-like_SerB"/>
</dbReference>
<dbReference type="EMBL" id="QOQW01000003">
    <property type="protein sequence ID" value="RCK81147.1"/>
    <property type="molecule type" value="Genomic_DNA"/>
</dbReference>
<proteinExistence type="predicted"/>
<dbReference type="CDD" id="cd02612">
    <property type="entry name" value="HAD_PGPPase"/>
    <property type="match status" value="1"/>
</dbReference>
<comment type="caution">
    <text evidence="1">The sequence shown here is derived from an EMBL/GenBank/DDBJ whole genome shotgun (WGS) entry which is preliminary data.</text>
</comment>
<dbReference type="GO" id="GO:0005737">
    <property type="term" value="C:cytoplasm"/>
    <property type="evidence" value="ECO:0007669"/>
    <property type="project" value="TreeGrafter"/>
</dbReference>
<name>A0A367ZTH4_9BACT</name>
<dbReference type="Proteomes" id="UP000252355">
    <property type="component" value="Unassembled WGS sequence"/>
</dbReference>
<dbReference type="Gene3D" id="3.40.50.1000">
    <property type="entry name" value="HAD superfamily/HAD-like"/>
    <property type="match status" value="1"/>
</dbReference>
<dbReference type="NCBIfam" id="TIGR01488">
    <property type="entry name" value="HAD-SF-IB"/>
    <property type="match status" value="1"/>
</dbReference>
<dbReference type="PANTHER" id="PTHR43344:SF14">
    <property type="entry name" value="HAD-IB FAMILY HYDROLASE"/>
    <property type="match status" value="1"/>
</dbReference>
<evidence type="ECO:0000313" key="1">
    <source>
        <dbReference type="EMBL" id="RCK81147.1"/>
    </source>
</evidence>
<dbReference type="Gene3D" id="1.20.1440.100">
    <property type="entry name" value="SG protein - dephosphorylation function"/>
    <property type="match status" value="1"/>
</dbReference>